<dbReference type="EMBL" id="ATMH01008390">
    <property type="protein sequence ID" value="EPY22006.1"/>
    <property type="molecule type" value="Genomic_DNA"/>
</dbReference>
<organism evidence="1 2">
    <name type="scientific">Strigomonas culicis</name>
    <dbReference type="NCBI Taxonomy" id="28005"/>
    <lineage>
        <taxon>Eukaryota</taxon>
        <taxon>Discoba</taxon>
        <taxon>Euglenozoa</taxon>
        <taxon>Kinetoplastea</taxon>
        <taxon>Metakinetoplastina</taxon>
        <taxon>Trypanosomatida</taxon>
        <taxon>Trypanosomatidae</taxon>
        <taxon>Strigomonadinae</taxon>
        <taxon>Strigomonas</taxon>
    </lineage>
</organism>
<name>S9V513_9TRYP</name>
<protein>
    <submittedName>
        <fullName evidence="1">Uncharacterized protein</fullName>
    </submittedName>
</protein>
<dbReference type="Proteomes" id="UP000015354">
    <property type="component" value="Unassembled WGS sequence"/>
</dbReference>
<comment type="caution">
    <text evidence="1">The sequence shown here is derived from an EMBL/GenBank/DDBJ whole genome shotgun (WGS) entry which is preliminary data.</text>
</comment>
<dbReference type="AlphaFoldDB" id="S9V513"/>
<proteinExistence type="predicted"/>
<accession>S9V513</accession>
<evidence type="ECO:0000313" key="1">
    <source>
        <dbReference type="EMBL" id="EPY22006.1"/>
    </source>
</evidence>
<reference evidence="1 2" key="1">
    <citation type="journal article" date="2013" name="PLoS ONE">
        <title>Predicting the Proteins of Angomonas deanei, Strigomonas culicis and Their Respective Endosymbionts Reveals New Aspects of the Trypanosomatidae Family.</title>
        <authorList>
            <person name="Motta M.C."/>
            <person name="Martins A.C."/>
            <person name="de Souza S.S."/>
            <person name="Catta-Preta C.M."/>
            <person name="Silva R."/>
            <person name="Klein C.C."/>
            <person name="de Almeida L.G."/>
            <person name="de Lima Cunha O."/>
            <person name="Ciapina L.P."/>
            <person name="Brocchi M."/>
            <person name="Colabardini A.C."/>
            <person name="de Araujo Lima B."/>
            <person name="Machado C.R."/>
            <person name="de Almeida Soares C.M."/>
            <person name="Probst C.M."/>
            <person name="de Menezes C.B."/>
            <person name="Thompson C.E."/>
            <person name="Bartholomeu D.C."/>
            <person name="Gradia D.F."/>
            <person name="Pavoni D.P."/>
            <person name="Grisard E.C."/>
            <person name="Fantinatti-Garboggini F."/>
            <person name="Marchini F.K."/>
            <person name="Rodrigues-Luiz G.F."/>
            <person name="Wagner G."/>
            <person name="Goldman G.H."/>
            <person name="Fietto J.L."/>
            <person name="Elias M.C."/>
            <person name="Goldman M.H."/>
            <person name="Sagot M.F."/>
            <person name="Pereira M."/>
            <person name="Stoco P.H."/>
            <person name="de Mendonca-Neto R.P."/>
            <person name="Teixeira S.M."/>
            <person name="Maciel T.E."/>
            <person name="de Oliveira Mendes T.A."/>
            <person name="Urmenyi T.P."/>
            <person name="de Souza W."/>
            <person name="Schenkman S."/>
            <person name="de Vasconcelos A.T."/>
        </authorList>
    </citation>
    <scope>NUCLEOTIDE SEQUENCE [LARGE SCALE GENOMIC DNA]</scope>
</reference>
<dbReference type="OrthoDB" id="272585at2759"/>
<evidence type="ECO:0000313" key="2">
    <source>
        <dbReference type="Proteomes" id="UP000015354"/>
    </source>
</evidence>
<sequence>MSVLLFHSYTLSKKKRPLVHLLVSEHHRYFHQMSANHPLQEAPLPRYRFNEETGKWKKEAGRTEKRTDGSVAEEQPFESSYDYFLRRSYAVQNTETGNEKNNLERDHTIGQIETFKTNHFPGKNEQLFKKKRTGSEDSEGEGPSFDVNPIIGYLNGVSLGHLFNALVVIKGSVNPPSVTLDTSAADLSLDDFHEVLSLVGNTDLLSKEYEARMFQGFADLSSTGTVSPYDVFTYVVDHTYHPRLDLTAEMLFFAFDLDKRHVIPVEALHPRVVEAWAEENTFGNLRENWMKFGEALRCEADLGKHIVGDHTLLDPPTVRAVLASSDALFAIANAVDLEGSGGKKKKAN</sequence>
<gene>
    <name evidence="1" type="ORF">STCU_08390</name>
</gene>
<keyword evidence="2" id="KW-1185">Reference proteome</keyword>